<dbReference type="STRING" id="6689.A0A3R7Q1F8"/>
<reference evidence="6 7" key="2">
    <citation type="submission" date="2019-01" db="EMBL/GenBank/DDBJ databases">
        <title>The decoding of complex shrimp genome reveals the adaptation for benthos swimmer, frequently molting mechanism and breeding impact on genome.</title>
        <authorList>
            <person name="Sun Y."/>
            <person name="Gao Y."/>
            <person name="Yu Y."/>
        </authorList>
    </citation>
    <scope>NUCLEOTIDE SEQUENCE [LARGE SCALE GENOMIC DNA]</scope>
    <source>
        <tissue evidence="6">Muscle</tissue>
    </source>
</reference>
<dbReference type="GO" id="GO:0050840">
    <property type="term" value="F:extracellular matrix binding"/>
    <property type="evidence" value="ECO:0007669"/>
    <property type="project" value="TreeGrafter"/>
</dbReference>
<dbReference type="GO" id="GO:0005615">
    <property type="term" value="C:extracellular space"/>
    <property type="evidence" value="ECO:0007669"/>
    <property type="project" value="TreeGrafter"/>
</dbReference>
<dbReference type="Proteomes" id="UP000283509">
    <property type="component" value="Unassembled WGS sequence"/>
</dbReference>
<comment type="caution">
    <text evidence="6">The sequence shown here is derived from an EMBL/GenBank/DDBJ whole genome shotgun (WGS) entry which is preliminary data.</text>
</comment>
<dbReference type="Gene3D" id="3.30.60.30">
    <property type="match status" value="1"/>
</dbReference>
<dbReference type="InterPro" id="IPR002350">
    <property type="entry name" value="Kazal_dom"/>
</dbReference>
<evidence type="ECO:0000256" key="2">
    <source>
        <dbReference type="ARBA" id="ARBA00023157"/>
    </source>
</evidence>
<organism evidence="6 7">
    <name type="scientific">Penaeus vannamei</name>
    <name type="common">Whiteleg shrimp</name>
    <name type="synonym">Litopenaeus vannamei</name>
    <dbReference type="NCBI Taxonomy" id="6689"/>
    <lineage>
        <taxon>Eukaryota</taxon>
        <taxon>Metazoa</taxon>
        <taxon>Ecdysozoa</taxon>
        <taxon>Arthropoda</taxon>
        <taxon>Crustacea</taxon>
        <taxon>Multicrustacea</taxon>
        <taxon>Malacostraca</taxon>
        <taxon>Eumalacostraca</taxon>
        <taxon>Eucarida</taxon>
        <taxon>Decapoda</taxon>
        <taxon>Dendrobranchiata</taxon>
        <taxon>Penaeoidea</taxon>
        <taxon>Penaeidae</taxon>
        <taxon>Penaeus</taxon>
    </lineage>
</organism>
<protein>
    <submittedName>
        <fullName evidence="6">Testican-3 protein</fullName>
    </submittedName>
</protein>
<gene>
    <name evidence="6" type="ORF">C7M84_023336</name>
</gene>
<evidence type="ECO:0000259" key="5">
    <source>
        <dbReference type="PROSITE" id="PS51465"/>
    </source>
</evidence>
<keyword evidence="2" id="KW-1015">Disulfide bond</keyword>
<dbReference type="PROSITE" id="PS51465">
    <property type="entry name" value="KAZAL_2"/>
    <property type="match status" value="1"/>
</dbReference>
<reference evidence="6 7" key="1">
    <citation type="submission" date="2018-04" db="EMBL/GenBank/DDBJ databases">
        <authorList>
            <person name="Zhang X."/>
            <person name="Yuan J."/>
            <person name="Li F."/>
            <person name="Xiang J."/>
        </authorList>
    </citation>
    <scope>NUCLEOTIDE SEQUENCE [LARGE SCALE GENOMIC DNA]</scope>
    <source>
        <tissue evidence="6">Muscle</tissue>
    </source>
</reference>
<keyword evidence="1" id="KW-0732">Signal</keyword>
<dbReference type="PANTHER" id="PTHR13866:SF30">
    <property type="match status" value="1"/>
</dbReference>
<evidence type="ECO:0000256" key="4">
    <source>
        <dbReference type="SAM" id="MobiDB-lite"/>
    </source>
</evidence>
<dbReference type="EMBL" id="QCYY01000677">
    <property type="protein sequence ID" value="ROT83493.1"/>
    <property type="molecule type" value="Genomic_DNA"/>
</dbReference>
<dbReference type="GO" id="GO:0005518">
    <property type="term" value="F:collagen binding"/>
    <property type="evidence" value="ECO:0007669"/>
    <property type="project" value="TreeGrafter"/>
</dbReference>
<dbReference type="SMART" id="SM00280">
    <property type="entry name" value="KAZAL"/>
    <property type="match status" value="1"/>
</dbReference>
<dbReference type="AlphaFoldDB" id="A0A3R7Q1F8"/>
<dbReference type="SUPFAM" id="SSF100895">
    <property type="entry name" value="Kazal-type serine protease inhibitors"/>
    <property type="match status" value="1"/>
</dbReference>
<name>A0A3R7Q1F8_PENVA</name>
<evidence type="ECO:0000256" key="1">
    <source>
        <dbReference type="ARBA" id="ARBA00022729"/>
    </source>
</evidence>
<evidence type="ECO:0000256" key="3">
    <source>
        <dbReference type="ARBA" id="ARBA00023180"/>
    </source>
</evidence>
<keyword evidence="3" id="KW-0325">Glycoprotein</keyword>
<evidence type="ECO:0000313" key="6">
    <source>
        <dbReference type="EMBL" id="ROT83493.1"/>
    </source>
</evidence>
<sequence>MGDQRLNRRPFAEKQCPSCPVVRPVFLCGSDNRTYSSLCRLHYHNCIHEANVHVACKGFCPCKGGTLLFIGLTLRHYLGLNSRAKGKIGLDVDEGKGPAPLESRHAAPTAKGRAPHGQSNAEEPPLCVWTQMTNGAKVGYGRPHSSLRDTNCAGA</sequence>
<dbReference type="InterPro" id="IPR036058">
    <property type="entry name" value="Kazal_dom_sf"/>
</dbReference>
<feature type="domain" description="Kazal-like" evidence="5">
    <location>
        <begin position="10"/>
        <end position="61"/>
    </location>
</feature>
<dbReference type="Pfam" id="PF07648">
    <property type="entry name" value="Kazal_2"/>
    <property type="match status" value="1"/>
</dbReference>
<keyword evidence="7" id="KW-1185">Reference proteome</keyword>
<dbReference type="PANTHER" id="PTHR13866">
    <property type="entry name" value="SPARC OSTEONECTIN"/>
    <property type="match status" value="1"/>
</dbReference>
<feature type="region of interest" description="Disordered" evidence="4">
    <location>
        <begin position="94"/>
        <end position="123"/>
    </location>
</feature>
<dbReference type="OrthoDB" id="8875634at2759"/>
<dbReference type="CDD" id="cd00104">
    <property type="entry name" value="KAZAL_FS"/>
    <property type="match status" value="1"/>
</dbReference>
<proteinExistence type="predicted"/>
<accession>A0A3R7Q1F8</accession>
<dbReference type="GO" id="GO:0005509">
    <property type="term" value="F:calcium ion binding"/>
    <property type="evidence" value="ECO:0007669"/>
    <property type="project" value="TreeGrafter"/>
</dbReference>
<evidence type="ECO:0000313" key="7">
    <source>
        <dbReference type="Proteomes" id="UP000283509"/>
    </source>
</evidence>